<evidence type="ECO:0000313" key="2">
    <source>
        <dbReference type="Proteomes" id="UP000239068"/>
    </source>
</evidence>
<evidence type="ECO:0000313" key="1">
    <source>
        <dbReference type="EMBL" id="PQJ81785.1"/>
    </source>
</evidence>
<reference evidence="1 2" key="1">
    <citation type="submission" date="2016-12" db="EMBL/GenBank/DDBJ databases">
        <title>Trade-off between light-utilization and light-protection in marine flavobacteria.</title>
        <authorList>
            <person name="Kumagai Y."/>
            <person name="Yoshizawa S."/>
            <person name="Kogure K."/>
            <person name="Iwasaki W."/>
        </authorList>
    </citation>
    <scope>NUCLEOTIDE SEQUENCE [LARGE SCALE GENOMIC DNA]</scope>
    <source>
        <strain evidence="1 2">ATCC 43844</strain>
    </source>
</reference>
<dbReference type="PROSITE" id="PS51257">
    <property type="entry name" value="PROKAR_LIPOPROTEIN"/>
    <property type="match status" value="1"/>
</dbReference>
<proteinExistence type="predicted"/>
<organism evidence="1 2">
    <name type="scientific">Polaribacter glomeratus</name>
    <dbReference type="NCBI Taxonomy" id="102"/>
    <lineage>
        <taxon>Bacteria</taxon>
        <taxon>Pseudomonadati</taxon>
        <taxon>Bacteroidota</taxon>
        <taxon>Flavobacteriia</taxon>
        <taxon>Flavobacteriales</taxon>
        <taxon>Flavobacteriaceae</taxon>
    </lineage>
</organism>
<dbReference type="RefSeq" id="WP_105020355.1">
    <property type="nucleotide sequence ID" value="NZ_MSCM01000001.1"/>
</dbReference>
<dbReference type="OrthoDB" id="1453570at2"/>
<accession>A0A2S7WW15</accession>
<protein>
    <recommendedName>
        <fullName evidence="3">Lipoprotein</fullName>
    </recommendedName>
</protein>
<dbReference type="AlphaFoldDB" id="A0A2S7WW15"/>
<comment type="caution">
    <text evidence="1">The sequence shown here is derived from an EMBL/GenBank/DDBJ whole genome shotgun (WGS) entry which is preliminary data.</text>
</comment>
<keyword evidence="2" id="KW-1185">Reference proteome</keyword>
<evidence type="ECO:0008006" key="3">
    <source>
        <dbReference type="Google" id="ProtNLM"/>
    </source>
</evidence>
<name>A0A2S7WW15_9FLAO</name>
<dbReference type="Proteomes" id="UP000239068">
    <property type="component" value="Unassembled WGS sequence"/>
</dbReference>
<gene>
    <name evidence="1" type="ORF">BTO16_04010</name>
</gene>
<sequence length="195" mass="20799">MKSFLKKTFPFLLLIGTIFIIGSGCGDGNPEPPQPTICASSENTIETALSSLTNRSMDFQVHEYVFTTNVAGNICAIGYQSLVQTTPFPIDNSTVSYKIEIVDGPAINSTFSTATIDYITLNTPFAIVPEVKYTIKRTGGDGLNSSSGRTAASTFPYTSGNITFLSSNFVDSSSSGGGPVPNNGIPKIYFKFDTN</sequence>
<dbReference type="EMBL" id="MSCM01000001">
    <property type="protein sequence ID" value="PQJ81785.1"/>
    <property type="molecule type" value="Genomic_DNA"/>
</dbReference>